<name>B8A8P1_ORYSI</name>
<protein>
    <recommendedName>
        <fullName evidence="2">F-box/LRR-repeat protein 15/At3g58940/PEG3-like LRR domain-containing protein</fullName>
    </recommendedName>
</protein>
<dbReference type="HOGENOM" id="CLU_042723_0_0_1"/>
<dbReference type="Proteomes" id="UP000007015">
    <property type="component" value="Chromosome 1"/>
</dbReference>
<evidence type="ECO:0000259" key="2">
    <source>
        <dbReference type="Pfam" id="PF24758"/>
    </source>
</evidence>
<dbReference type="AlphaFoldDB" id="B8A8P1"/>
<gene>
    <name evidence="3" type="ORF">OsI_03501</name>
</gene>
<sequence length="509" mass="58308">MAALSCPSKPHPWNKKPHRRRRRSHRTRRTTPPRRLDRLSALDDGIVREILARLPLRDDAVTTALSSRWPRVFSTLPRLRLGPTTFNSRASLDIGYCDDDDRWVDALDRVLDGRLSPVAAFEVDADMDLLEGYDDWFYSFFRTLCRSGGLQELAVRNEHVHECYVVPSPVYACATLTSLELDACHLRVPGKLTGLRAVRSLVLRRVVATDVGLRRVVSRCRAVERLVLDDCHRVRNVVIRGSSLKQLEIHSYRPLCVALKKAPHLESAKLSLGYGVAEVSWSIYNNSDSEIESKRGSLQLYEFEAQERREQRKTDEATNMVTFLSGLNCAKELYLYLPYEYAKEYQHLITNEVAQKMLLAWAAEAYPLSEHNDGAIAQVVSCLQNSSPNLKVLEIKNDFFDDRRASTDVPDFWEKNMGAAECVQNHLSTVTFYLNSECFQGRSYIDLSKLLLMRARALERLSIKYRRLEDQDRYSAELESVQSELPLWPRASPGALVEIRAVDRLPSWY</sequence>
<dbReference type="PANTHER" id="PTHR31900">
    <property type="entry name" value="F-BOX/RNI SUPERFAMILY PROTEIN-RELATED"/>
    <property type="match status" value="1"/>
</dbReference>
<dbReference type="PANTHER" id="PTHR31900:SF29">
    <property type="entry name" value="FBD-LIKE DOMAIN FAMILY PROTEIN"/>
    <property type="match status" value="1"/>
</dbReference>
<evidence type="ECO:0000256" key="1">
    <source>
        <dbReference type="SAM" id="MobiDB-lite"/>
    </source>
</evidence>
<dbReference type="EMBL" id="CM000126">
    <property type="protein sequence ID" value="EEC71385.1"/>
    <property type="molecule type" value="Genomic_DNA"/>
</dbReference>
<feature type="compositionally biased region" description="Basic residues" evidence="1">
    <location>
        <begin position="12"/>
        <end position="32"/>
    </location>
</feature>
<reference evidence="3 4" key="1">
    <citation type="journal article" date="2005" name="PLoS Biol.">
        <title>The genomes of Oryza sativa: a history of duplications.</title>
        <authorList>
            <person name="Yu J."/>
            <person name="Wang J."/>
            <person name="Lin W."/>
            <person name="Li S."/>
            <person name="Li H."/>
            <person name="Zhou J."/>
            <person name="Ni P."/>
            <person name="Dong W."/>
            <person name="Hu S."/>
            <person name="Zeng C."/>
            <person name="Zhang J."/>
            <person name="Zhang Y."/>
            <person name="Li R."/>
            <person name="Xu Z."/>
            <person name="Li S."/>
            <person name="Li X."/>
            <person name="Zheng H."/>
            <person name="Cong L."/>
            <person name="Lin L."/>
            <person name="Yin J."/>
            <person name="Geng J."/>
            <person name="Li G."/>
            <person name="Shi J."/>
            <person name="Liu J."/>
            <person name="Lv H."/>
            <person name="Li J."/>
            <person name="Wang J."/>
            <person name="Deng Y."/>
            <person name="Ran L."/>
            <person name="Shi X."/>
            <person name="Wang X."/>
            <person name="Wu Q."/>
            <person name="Li C."/>
            <person name="Ren X."/>
            <person name="Wang J."/>
            <person name="Wang X."/>
            <person name="Li D."/>
            <person name="Liu D."/>
            <person name="Zhang X."/>
            <person name="Ji Z."/>
            <person name="Zhao W."/>
            <person name="Sun Y."/>
            <person name="Zhang Z."/>
            <person name="Bao J."/>
            <person name="Han Y."/>
            <person name="Dong L."/>
            <person name="Ji J."/>
            <person name="Chen P."/>
            <person name="Wu S."/>
            <person name="Liu J."/>
            <person name="Xiao Y."/>
            <person name="Bu D."/>
            <person name="Tan J."/>
            <person name="Yang L."/>
            <person name="Ye C."/>
            <person name="Zhang J."/>
            <person name="Xu J."/>
            <person name="Zhou Y."/>
            <person name="Yu Y."/>
            <person name="Zhang B."/>
            <person name="Zhuang S."/>
            <person name="Wei H."/>
            <person name="Liu B."/>
            <person name="Lei M."/>
            <person name="Yu H."/>
            <person name="Li Y."/>
            <person name="Xu H."/>
            <person name="Wei S."/>
            <person name="He X."/>
            <person name="Fang L."/>
            <person name="Zhang Z."/>
            <person name="Zhang Y."/>
            <person name="Huang X."/>
            <person name="Su Z."/>
            <person name="Tong W."/>
            <person name="Li J."/>
            <person name="Tong Z."/>
            <person name="Li S."/>
            <person name="Ye J."/>
            <person name="Wang L."/>
            <person name="Fang L."/>
            <person name="Lei T."/>
            <person name="Chen C."/>
            <person name="Chen H."/>
            <person name="Xu Z."/>
            <person name="Li H."/>
            <person name="Huang H."/>
            <person name="Zhang F."/>
            <person name="Xu H."/>
            <person name="Li N."/>
            <person name="Zhao C."/>
            <person name="Li S."/>
            <person name="Dong L."/>
            <person name="Huang Y."/>
            <person name="Li L."/>
            <person name="Xi Y."/>
            <person name="Qi Q."/>
            <person name="Li W."/>
            <person name="Zhang B."/>
            <person name="Hu W."/>
            <person name="Zhang Y."/>
            <person name="Tian X."/>
            <person name="Jiao Y."/>
            <person name="Liang X."/>
            <person name="Jin J."/>
            <person name="Gao L."/>
            <person name="Zheng W."/>
            <person name="Hao B."/>
            <person name="Liu S."/>
            <person name="Wang W."/>
            <person name="Yuan L."/>
            <person name="Cao M."/>
            <person name="McDermott J."/>
            <person name="Samudrala R."/>
            <person name="Wang J."/>
            <person name="Wong G.K."/>
            <person name="Yang H."/>
        </authorList>
    </citation>
    <scope>NUCLEOTIDE SEQUENCE [LARGE SCALE GENOMIC DNA]</scope>
    <source>
        <strain evidence="4">cv. 93-11</strain>
    </source>
</reference>
<dbReference type="Gene3D" id="3.80.10.10">
    <property type="entry name" value="Ribonuclease Inhibitor"/>
    <property type="match status" value="1"/>
</dbReference>
<accession>B8A8P1</accession>
<dbReference type="OMA" id="EHNDGAI"/>
<keyword evidence="4" id="KW-1185">Reference proteome</keyword>
<dbReference type="Gramene" id="BGIOSGA004327-TA">
    <property type="protein sequence ID" value="BGIOSGA004327-PA"/>
    <property type="gene ID" value="BGIOSGA004327"/>
</dbReference>
<proteinExistence type="predicted"/>
<dbReference type="InterPro" id="IPR050232">
    <property type="entry name" value="FBL13/AtMIF1-like"/>
</dbReference>
<organism evidence="3 4">
    <name type="scientific">Oryza sativa subsp. indica</name>
    <name type="common">Rice</name>
    <dbReference type="NCBI Taxonomy" id="39946"/>
    <lineage>
        <taxon>Eukaryota</taxon>
        <taxon>Viridiplantae</taxon>
        <taxon>Streptophyta</taxon>
        <taxon>Embryophyta</taxon>
        <taxon>Tracheophyta</taxon>
        <taxon>Spermatophyta</taxon>
        <taxon>Magnoliopsida</taxon>
        <taxon>Liliopsida</taxon>
        <taxon>Poales</taxon>
        <taxon>Poaceae</taxon>
        <taxon>BOP clade</taxon>
        <taxon>Oryzoideae</taxon>
        <taxon>Oryzeae</taxon>
        <taxon>Oryzinae</taxon>
        <taxon>Oryza</taxon>
        <taxon>Oryza sativa</taxon>
    </lineage>
</organism>
<evidence type="ECO:0000313" key="4">
    <source>
        <dbReference type="Proteomes" id="UP000007015"/>
    </source>
</evidence>
<dbReference type="InterPro" id="IPR032675">
    <property type="entry name" value="LRR_dom_sf"/>
</dbReference>
<feature type="domain" description="F-box/LRR-repeat protein 15/At3g58940/PEG3-like LRR" evidence="2">
    <location>
        <begin position="148"/>
        <end position="270"/>
    </location>
</feature>
<dbReference type="InterPro" id="IPR055411">
    <property type="entry name" value="LRR_FXL15/At3g58940/PEG3-like"/>
</dbReference>
<dbReference type="Pfam" id="PF24758">
    <property type="entry name" value="LRR_At5g56370"/>
    <property type="match status" value="1"/>
</dbReference>
<feature type="region of interest" description="Disordered" evidence="1">
    <location>
        <begin position="1"/>
        <end position="35"/>
    </location>
</feature>
<evidence type="ECO:0000313" key="3">
    <source>
        <dbReference type="EMBL" id="EEC71385.1"/>
    </source>
</evidence>
<dbReference type="SUPFAM" id="SSF52047">
    <property type="entry name" value="RNI-like"/>
    <property type="match status" value="1"/>
</dbReference>